<dbReference type="InterPro" id="IPR045235">
    <property type="entry name" value="PuuE_HpPgdA-like"/>
</dbReference>
<evidence type="ECO:0000313" key="2">
    <source>
        <dbReference type="EMBL" id="SLM50232.1"/>
    </source>
</evidence>
<accession>A0A1W1IB55</accession>
<dbReference type="STRING" id="1325564.NSJP_4065"/>
<proteinExistence type="predicted"/>
<sequence length="296" mass="34190">MNSAKSALHHGLSFDVEEHFQVSAFWSENRRQQWDSLESRVENNTRRIADILAAHDMKATFFVLGWVAERHPELIRSLSLEGHEIASHGYSHELVTTQTPESFRADIRKAKQILENAIGKPILGYRAPSFSITNETRWALEILVEEGYVYDSSVFPIVHDRYGMPGAEPHCHRLATKAGFLWEVPPSTIEVFGLRWPVAGGGYFRLIPYIILRRFLKRIERARQPLVMYLHPWELDPAQPRMEGSLLSRFRHYNNLHKTEPRLVSLLSEFRFGPIQRLIEGMEHSHRESLQSAVCG</sequence>
<dbReference type="InterPro" id="IPR014344">
    <property type="entry name" value="XrtA_polysacc_deacetyl"/>
</dbReference>
<dbReference type="InterPro" id="IPR002509">
    <property type="entry name" value="NODB_dom"/>
</dbReference>
<dbReference type="InterPro" id="IPR022560">
    <property type="entry name" value="DUF3473"/>
</dbReference>
<dbReference type="NCBIfam" id="TIGR03006">
    <property type="entry name" value="pepcterm_polyde"/>
    <property type="match status" value="1"/>
</dbReference>
<dbReference type="PANTHER" id="PTHR47561:SF1">
    <property type="entry name" value="POLYSACCHARIDE DEACETYLASE FAMILY PROTEIN (AFU_ORTHOLOGUE AFUA_6G05030)"/>
    <property type="match status" value="1"/>
</dbReference>
<dbReference type="EMBL" id="LT828648">
    <property type="protein sequence ID" value="SLM50232.1"/>
    <property type="molecule type" value="Genomic_DNA"/>
</dbReference>
<dbReference type="Gene3D" id="3.20.20.370">
    <property type="entry name" value="Glycoside hydrolase/deacetylase"/>
    <property type="match status" value="1"/>
</dbReference>
<dbReference type="OrthoDB" id="9784220at2"/>
<evidence type="ECO:0000313" key="3">
    <source>
        <dbReference type="Proteomes" id="UP000192042"/>
    </source>
</evidence>
<keyword evidence="3" id="KW-1185">Reference proteome</keyword>
<dbReference type="SUPFAM" id="SSF88713">
    <property type="entry name" value="Glycoside hydrolase/deacetylase"/>
    <property type="match status" value="1"/>
</dbReference>
<dbReference type="PROSITE" id="PS51677">
    <property type="entry name" value="NODB"/>
    <property type="match status" value="1"/>
</dbReference>
<dbReference type="KEGG" id="nja:NSJP_4065"/>
<protein>
    <submittedName>
        <fullName evidence="2">Putative Polysaccharide deacetylase</fullName>
    </submittedName>
</protein>
<organism evidence="2 3">
    <name type="scientific">Nitrospira japonica</name>
    <dbReference type="NCBI Taxonomy" id="1325564"/>
    <lineage>
        <taxon>Bacteria</taxon>
        <taxon>Pseudomonadati</taxon>
        <taxon>Nitrospirota</taxon>
        <taxon>Nitrospiria</taxon>
        <taxon>Nitrospirales</taxon>
        <taxon>Nitrospiraceae</taxon>
        <taxon>Nitrospira</taxon>
    </lineage>
</organism>
<dbReference type="GO" id="GO:0005975">
    <property type="term" value="P:carbohydrate metabolic process"/>
    <property type="evidence" value="ECO:0007669"/>
    <property type="project" value="InterPro"/>
</dbReference>
<dbReference type="PANTHER" id="PTHR47561">
    <property type="entry name" value="POLYSACCHARIDE DEACETYLASE FAMILY PROTEIN (AFU_ORTHOLOGUE AFUA_6G05030)"/>
    <property type="match status" value="1"/>
</dbReference>
<dbReference type="Proteomes" id="UP000192042">
    <property type="component" value="Chromosome I"/>
</dbReference>
<dbReference type="Pfam" id="PF11959">
    <property type="entry name" value="DUF3473"/>
    <property type="match status" value="1"/>
</dbReference>
<name>A0A1W1IB55_9BACT</name>
<reference evidence="2 3" key="1">
    <citation type="submission" date="2017-03" db="EMBL/GenBank/DDBJ databases">
        <authorList>
            <person name="Afonso C.L."/>
            <person name="Miller P.J."/>
            <person name="Scott M.A."/>
            <person name="Spackman E."/>
            <person name="Goraichik I."/>
            <person name="Dimitrov K.M."/>
            <person name="Suarez D.L."/>
            <person name="Swayne D.E."/>
        </authorList>
    </citation>
    <scope>NUCLEOTIDE SEQUENCE [LARGE SCALE GENOMIC DNA]</scope>
    <source>
        <strain evidence="2">Genome sequencing of Nitrospira japonica strain NJ11</strain>
    </source>
</reference>
<feature type="domain" description="NodB homology" evidence="1">
    <location>
        <begin position="31"/>
        <end position="296"/>
    </location>
</feature>
<dbReference type="InterPro" id="IPR011330">
    <property type="entry name" value="Glyco_hydro/deAcase_b/a-brl"/>
</dbReference>
<gene>
    <name evidence="2" type="ORF">NSJP_4065</name>
</gene>
<dbReference type="AlphaFoldDB" id="A0A1W1IB55"/>
<dbReference type="CDD" id="cd10941">
    <property type="entry name" value="CE4_PuuE_HpPgdA_like_2"/>
    <property type="match status" value="1"/>
</dbReference>
<dbReference type="RefSeq" id="WP_080888358.1">
    <property type="nucleotide sequence ID" value="NZ_LT828648.1"/>
</dbReference>
<dbReference type="GO" id="GO:0016810">
    <property type="term" value="F:hydrolase activity, acting on carbon-nitrogen (but not peptide) bonds"/>
    <property type="evidence" value="ECO:0007669"/>
    <property type="project" value="InterPro"/>
</dbReference>
<evidence type="ECO:0000259" key="1">
    <source>
        <dbReference type="PROSITE" id="PS51677"/>
    </source>
</evidence>
<dbReference type="Pfam" id="PF01522">
    <property type="entry name" value="Polysacc_deac_1"/>
    <property type="match status" value="1"/>
</dbReference>